<comment type="caution">
    <text evidence="9">The sequence shown here is derived from an EMBL/GenBank/DDBJ whole genome shotgun (WGS) entry which is preliminary data.</text>
</comment>
<dbReference type="InterPro" id="IPR051952">
    <property type="entry name" value="Golgi-autophagy_related"/>
</dbReference>
<dbReference type="Proteomes" id="UP000266861">
    <property type="component" value="Unassembled WGS sequence"/>
</dbReference>
<evidence type="ECO:0000256" key="7">
    <source>
        <dbReference type="SAM" id="MobiDB-lite"/>
    </source>
</evidence>
<dbReference type="SUPFAM" id="SSF57997">
    <property type="entry name" value="Tropomyosin"/>
    <property type="match status" value="1"/>
</dbReference>
<protein>
    <recommendedName>
        <fullName evidence="8">GRIP domain-containing protein</fullName>
    </recommendedName>
</protein>
<dbReference type="GO" id="GO:0005794">
    <property type="term" value="C:Golgi apparatus"/>
    <property type="evidence" value="ECO:0007669"/>
    <property type="project" value="TreeGrafter"/>
</dbReference>
<feature type="coiled-coil region" evidence="6">
    <location>
        <begin position="395"/>
        <end position="433"/>
    </location>
</feature>
<reference evidence="9 10" key="1">
    <citation type="submission" date="2018-08" db="EMBL/GenBank/DDBJ databases">
        <title>Genome and evolution of the arbuscular mycorrhizal fungus Diversispora epigaea (formerly Glomus versiforme) and its bacterial endosymbionts.</title>
        <authorList>
            <person name="Sun X."/>
            <person name="Fei Z."/>
            <person name="Harrison M."/>
        </authorList>
    </citation>
    <scope>NUCLEOTIDE SEQUENCE [LARGE SCALE GENOMIC DNA]</scope>
    <source>
        <strain evidence="9 10">IT104</strain>
    </source>
</reference>
<keyword evidence="5" id="KW-0472">Membrane</keyword>
<keyword evidence="10" id="KW-1185">Reference proteome</keyword>
<evidence type="ECO:0000256" key="5">
    <source>
        <dbReference type="ARBA" id="ARBA00023136"/>
    </source>
</evidence>
<dbReference type="AlphaFoldDB" id="A0A397HNE0"/>
<evidence type="ECO:0000259" key="8">
    <source>
        <dbReference type="PROSITE" id="PS50913"/>
    </source>
</evidence>
<feature type="compositionally biased region" description="Low complexity" evidence="7">
    <location>
        <begin position="71"/>
        <end position="81"/>
    </location>
</feature>
<dbReference type="Gene3D" id="1.10.287.1490">
    <property type="match status" value="1"/>
</dbReference>
<feature type="domain" description="GRIP" evidence="8">
    <location>
        <begin position="1203"/>
        <end position="1251"/>
    </location>
</feature>
<dbReference type="EMBL" id="PQFF01000294">
    <property type="protein sequence ID" value="RHZ64552.1"/>
    <property type="molecule type" value="Genomic_DNA"/>
</dbReference>
<name>A0A397HNE0_9GLOM</name>
<evidence type="ECO:0000256" key="1">
    <source>
        <dbReference type="ARBA" id="ARBA00004184"/>
    </source>
</evidence>
<feature type="coiled-coil region" evidence="6">
    <location>
        <begin position="967"/>
        <end position="1149"/>
    </location>
</feature>
<feature type="coiled-coil region" evidence="6">
    <location>
        <begin position="123"/>
        <end position="180"/>
    </location>
</feature>
<dbReference type="PANTHER" id="PTHR23157">
    <property type="entry name" value="GRIP AND COILED-COIL DOMAIN-CONTAINING PROTEIN 1"/>
    <property type="match status" value="1"/>
</dbReference>
<feature type="region of interest" description="Disordered" evidence="7">
    <location>
        <begin position="1166"/>
        <end position="1189"/>
    </location>
</feature>
<gene>
    <name evidence="9" type="ORF">Glove_322g15</name>
</gene>
<feature type="coiled-coil region" evidence="6">
    <location>
        <begin position="679"/>
        <end position="741"/>
    </location>
</feature>
<keyword evidence="3" id="KW-0963">Cytoplasm</keyword>
<comment type="subcellular location">
    <subcellularLocation>
        <location evidence="2">Cytoplasm</location>
    </subcellularLocation>
    <subcellularLocation>
        <location evidence="1">Endomembrane system</location>
        <topology evidence="1">Peripheral membrane protein</topology>
    </subcellularLocation>
</comment>
<feature type="coiled-coil region" evidence="6">
    <location>
        <begin position="331"/>
        <end position="365"/>
    </location>
</feature>
<organism evidence="9 10">
    <name type="scientific">Diversispora epigaea</name>
    <dbReference type="NCBI Taxonomy" id="1348612"/>
    <lineage>
        <taxon>Eukaryota</taxon>
        <taxon>Fungi</taxon>
        <taxon>Fungi incertae sedis</taxon>
        <taxon>Mucoromycota</taxon>
        <taxon>Glomeromycotina</taxon>
        <taxon>Glomeromycetes</taxon>
        <taxon>Diversisporales</taxon>
        <taxon>Diversisporaceae</taxon>
        <taxon>Diversispora</taxon>
    </lineage>
</organism>
<evidence type="ECO:0000256" key="2">
    <source>
        <dbReference type="ARBA" id="ARBA00004496"/>
    </source>
</evidence>
<evidence type="ECO:0000313" key="9">
    <source>
        <dbReference type="EMBL" id="RHZ64552.1"/>
    </source>
</evidence>
<dbReference type="Pfam" id="PF01465">
    <property type="entry name" value="GRIP"/>
    <property type="match status" value="1"/>
</dbReference>
<proteinExistence type="predicted"/>
<dbReference type="PROSITE" id="PS50913">
    <property type="entry name" value="GRIP"/>
    <property type="match status" value="1"/>
</dbReference>
<feature type="coiled-coil region" evidence="6">
    <location>
        <begin position="847"/>
        <end position="909"/>
    </location>
</feature>
<dbReference type="InterPro" id="IPR000237">
    <property type="entry name" value="GRIP_dom"/>
</dbReference>
<feature type="coiled-coil region" evidence="6">
    <location>
        <begin position="497"/>
        <end position="531"/>
    </location>
</feature>
<dbReference type="OrthoDB" id="1926336at2759"/>
<feature type="region of interest" description="Disordered" evidence="7">
    <location>
        <begin position="71"/>
        <end position="93"/>
    </location>
</feature>
<feature type="region of interest" description="Disordered" evidence="7">
    <location>
        <begin position="554"/>
        <end position="586"/>
    </location>
</feature>
<evidence type="ECO:0000256" key="6">
    <source>
        <dbReference type="SAM" id="Coils"/>
    </source>
</evidence>
<feature type="coiled-coil region" evidence="6">
    <location>
        <begin position="246"/>
        <end position="273"/>
    </location>
</feature>
<keyword evidence="4 6" id="KW-0175">Coiled coil</keyword>
<accession>A0A397HNE0</accession>
<sequence>MNILLAYGGNTFKKIQVYRIYRIRKFCGNNHSIFIKYSLFIGWKNYNTIMFSNFSSLKGRLNHGLQNKIQYQDKGSSQSGSDQEDYPHDTNDNLSGLLPVVRRSLTPRMQSTSPVQQDDVTVFENEEEEKNESYLKLQKKEKENDSEGLPIDIKEKLNKLKKYEDRFPELANSYKKLLNEKKAIELVLRKNSHLEGITDVEAFEAHLRNLNMKDEMRLQEIKRITQINDETKRQIEDMCNTHKMELDSQSKLIDKLKKKILNQEEQIENMQKKESSEVISDNDLKSVGNLDSEFNENESEKIVDIDNKKDEGISQLSEEIKTIKLKNGVKIREYESIIEKSNIKIQKLEAENIQLSSDKETLKGSIQSMEKAHANKLQQLIQEYDEKNNVSVIEKKTLEKSLESLAIERDETVKKVREELEKELKKTRDLSNQHHIALDNKTKEFEQERKILIRQFEKKLEVKKEISQEKLPTEERFQEVTKEIEGIFTQEESFSKNDNWNEERKQSEFKIQSLLREIEQLKQSNSKLSLYDSEITQKRDTQVEVTKPLLALTQEENQKETVNVEESQPDRAPLSHDFDHNSNEKDELTNRVDELIEKLKYAKKRDDENQSLITKFEKQIESLTASINEKDEIPNEMHSKLNSSNELITSLYQTINEYQEKISLLEKPNNDFESITLERDQFSQKLDELKITHEELQKNYQELKSESSSVSSKTAELENRVKELNKEIAIFTKEKQSLLIDFGNLQKISNDTQAQLNDEKAAFTDLKEKFEKTKKSHILFESDNSQLKGKLKTTEEKYKLLESDCAQLHIAKTDALEKLSDVESRLKSSTQRERDLQDSLSEYKSIIQKRDFEIESLKKQLTEEKEKHSKTLSSHKLMKQKVATLEKEKKELSDEIDHLQDSLKSSEQNAAINLKQELLQFNKKLEAKSIQISHLETLNEKSCIEKDGLFDKLQVKQAEFESSQSLLENLQHGSKELTHQLKEFEERSQALEGELKTLKKFYKEKSRENENLKTKITDLIRDNAEKLENLKKQSENYRHDKEKIELELMDMKCTIDVQIQDMIKQLNVKEQENNSLTEISLRKDDTIKSLQNENESLQKRMQEIDKKVDILNAEIVNANKNSAKYRELEMNLQLNKEEYEKLLEEARMREGHLRTINKTLKDEVRKLQKSSERNASQNSPPSISPIFSRGPNISMTSSFHYANMDNDLKIDYLRDIIFKFLEHKVQRKALLPVLTTLLKVSPEEKRKLEAKYG</sequence>
<dbReference type="STRING" id="1348612.A0A397HNE0"/>
<evidence type="ECO:0000256" key="4">
    <source>
        <dbReference type="ARBA" id="ARBA00023054"/>
    </source>
</evidence>
<evidence type="ECO:0000256" key="3">
    <source>
        <dbReference type="ARBA" id="ARBA00022490"/>
    </source>
</evidence>
<evidence type="ECO:0000313" key="10">
    <source>
        <dbReference type="Proteomes" id="UP000266861"/>
    </source>
</evidence>
<feature type="compositionally biased region" description="Basic and acidic residues" evidence="7">
    <location>
        <begin position="573"/>
        <end position="586"/>
    </location>
</feature>
<dbReference type="SMART" id="SM00755">
    <property type="entry name" value="Grip"/>
    <property type="match status" value="1"/>
</dbReference>
<dbReference type="PANTHER" id="PTHR23157:SF25">
    <property type="entry name" value="GRIP AND COILED-COIL DOMAIN-CONTAINING PROTEIN 1"/>
    <property type="match status" value="1"/>
</dbReference>